<gene>
    <name evidence="2" type="ORF">EDC14_101177</name>
</gene>
<dbReference type="EMBL" id="SLUN01000011">
    <property type="protein sequence ID" value="TCL69955.1"/>
    <property type="molecule type" value="Genomic_DNA"/>
</dbReference>
<organism evidence="2 3">
    <name type="scientific">Hydrogenispora ethanolica</name>
    <dbReference type="NCBI Taxonomy" id="1082276"/>
    <lineage>
        <taxon>Bacteria</taxon>
        <taxon>Bacillati</taxon>
        <taxon>Bacillota</taxon>
        <taxon>Hydrogenispora</taxon>
    </lineage>
</organism>
<feature type="domain" description="Glycosyltransferase 2-like" evidence="1">
    <location>
        <begin position="291"/>
        <end position="424"/>
    </location>
</feature>
<keyword evidence="3" id="KW-1185">Reference proteome</keyword>
<dbReference type="SUPFAM" id="SSF53448">
    <property type="entry name" value="Nucleotide-diphospho-sugar transferases"/>
    <property type="match status" value="2"/>
</dbReference>
<evidence type="ECO:0000313" key="3">
    <source>
        <dbReference type="Proteomes" id="UP000295008"/>
    </source>
</evidence>
<dbReference type="Pfam" id="PF00535">
    <property type="entry name" value="Glycos_transf_2"/>
    <property type="match status" value="1"/>
</dbReference>
<dbReference type="InterPro" id="IPR029044">
    <property type="entry name" value="Nucleotide-diphossugar_trans"/>
</dbReference>
<accession>A0A4R1RTS4</accession>
<comment type="caution">
    <text evidence="2">The sequence shown here is derived from an EMBL/GenBank/DDBJ whole genome shotgun (WGS) entry which is preliminary data.</text>
</comment>
<name>A0A4R1RTS4_HYDET</name>
<evidence type="ECO:0000313" key="2">
    <source>
        <dbReference type="EMBL" id="TCL69955.1"/>
    </source>
</evidence>
<sequence length="512" mass="59262">MIASPVRQKPIILKEFLDSLVKLETENLDTDFLFIDDNETPSEWLTQFRARTGEQRVTILPGNGGEEYLRDELTHHWRSRLIWKVAAYKDRFIAAAKERGSDFLLLADSDLVLHPKTLVHLVLLNLDIVSEVFWTRWNPELPPLPQVWLGDQYRLFPKAADETISEEEAGRRTAEFLSMLRQPGTYKVGGLGACTLISRRALLAGVAFRKIYNLGLTGEDRHFCIRAAALGFELFADTHYPPYHIYRESELSGVAEYLRRIDSTKGLPTSARPVPGFISGNGLTLAMLVRNEAGRFLEPVLAQARQYVERVVIVDDASEDPTVSICQKALAGIPLSLVSNPAPAFHNEIILRRQLWSMAIATQPQWILILDADELFEERAVTELPRLLNDASVDVYTFRLFDFWNETHYREDRYWQAHRTYRPFLVRYRPDFDYQWQETPQHCGRFPRNILELRVAANPLRIKHLGWSRPADRVAKFRRYRELDPEGRYGVLEQYRSILAPCPHLIPWHEQE</sequence>
<proteinExistence type="predicted"/>
<evidence type="ECO:0000259" key="1">
    <source>
        <dbReference type="Pfam" id="PF00535"/>
    </source>
</evidence>
<dbReference type="Proteomes" id="UP000295008">
    <property type="component" value="Unassembled WGS sequence"/>
</dbReference>
<keyword evidence="2" id="KW-0808">Transferase</keyword>
<dbReference type="Gene3D" id="3.90.550.10">
    <property type="entry name" value="Spore Coat Polysaccharide Biosynthesis Protein SpsA, Chain A"/>
    <property type="match status" value="2"/>
</dbReference>
<dbReference type="InterPro" id="IPR001173">
    <property type="entry name" value="Glyco_trans_2-like"/>
</dbReference>
<dbReference type="GO" id="GO:0016740">
    <property type="term" value="F:transferase activity"/>
    <property type="evidence" value="ECO:0007669"/>
    <property type="project" value="UniProtKB-KW"/>
</dbReference>
<dbReference type="AlphaFoldDB" id="A0A4R1RTS4"/>
<reference evidence="2 3" key="1">
    <citation type="submission" date="2019-03" db="EMBL/GenBank/DDBJ databases">
        <title>Genomic Encyclopedia of Type Strains, Phase IV (KMG-IV): sequencing the most valuable type-strain genomes for metagenomic binning, comparative biology and taxonomic classification.</title>
        <authorList>
            <person name="Goeker M."/>
        </authorList>
    </citation>
    <scope>NUCLEOTIDE SEQUENCE [LARGE SCALE GENOMIC DNA]</scope>
    <source>
        <strain evidence="2 3">LX-B</strain>
    </source>
</reference>
<dbReference type="CDD" id="cd00761">
    <property type="entry name" value="Glyco_tranf_GTA_type"/>
    <property type="match status" value="1"/>
</dbReference>
<protein>
    <submittedName>
        <fullName evidence="2">Glycosyltransferase involved in cell wall biosynthesis</fullName>
    </submittedName>
</protein>